<accession>A0ACA9NM09</accession>
<evidence type="ECO:0000313" key="1">
    <source>
        <dbReference type="EMBL" id="CAG8663562.1"/>
    </source>
</evidence>
<comment type="caution">
    <text evidence="1">The sequence shown here is derived from an EMBL/GenBank/DDBJ whole genome shotgun (WGS) entry which is preliminary data.</text>
</comment>
<keyword evidence="2" id="KW-1185">Reference proteome</keyword>
<name>A0ACA9NM09_9GLOM</name>
<gene>
    <name evidence="1" type="ORF">SPELUC_LOCUS9367</name>
</gene>
<dbReference type="Proteomes" id="UP000789366">
    <property type="component" value="Unassembled WGS sequence"/>
</dbReference>
<reference evidence="1" key="1">
    <citation type="submission" date="2021-06" db="EMBL/GenBank/DDBJ databases">
        <authorList>
            <person name="Kallberg Y."/>
            <person name="Tangrot J."/>
            <person name="Rosling A."/>
        </authorList>
    </citation>
    <scope>NUCLEOTIDE SEQUENCE</scope>
    <source>
        <strain evidence="1">28 12/20/2015</strain>
    </source>
</reference>
<organism evidence="1 2">
    <name type="scientific">Cetraspora pellucida</name>
    <dbReference type="NCBI Taxonomy" id="1433469"/>
    <lineage>
        <taxon>Eukaryota</taxon>
        <taxon>Fungi</taxon>
        <taxon>Fungi incertae sedis</taxon>
        <taxon>Mucoromycota</taxon>
        <taxon>Glomeromycotina</taxon>
        <taxon>Glomeromycetes</taxon>
        <taxon>Diversisporales</taxon>
        <taxon>Gigasporaceae</taxon>
        <taxon>Cetraspora</taxon>
    </lineage>
</organism>
<feature type="non-terminal residue" evidence="1">
    <location>
        <position position="1"/>
    </location>
</feature>
<dbReference type="EMBL" id="CAJVPW010015641">
    <property type="protein sequence ID" value="CAG8663562.1"/>
    <property type="molecule type" value="Genomic_DNA"/>
</dbReference>
<evidence type="ECO:0000313" key="2">
    <source>
        <dbReference type="Proteomes" id="UP000789366"/>
    </source>
</evidence>
<sequence length="73" mass="8879">EEFVKRTKGYQFTKSLYNYDTFDSSIEFQFANQRHYFPDFLVIDENDIHWLVEIKDDNNPDPRIEEKNQAAKE</sequence>
<proteinExistence type="predicted"/>
<protein>
    <submittedName>
        <fullName evidence="1">2871_t:CDS:1</fullName>
    </submittedName>
</protein>